<organism evidence="4 5">
    <name type="scientific">Coprinopsis cinerea (strain Okayama-7 / 130 / ATCC MYA-4618 / FGSC 9003)</name>
    <name type="common">Inky cap fungus</name>
    <name type="synonym">Hormographiella aspergillata</name>
    <dbReference type="NCBI Taxonomy" id="240176"/>
    <lineage>
        <taxon>Eukaryota</taxon>
        <taxon>Fungi</taxon>
        <taxon>Dikarya</taxon>
        <taxon>Basidiomycota</taxon>
        <taxon>Agaricomycotina</taxon>
        <taxon>Agaricomycetes</taxon>
        <taxon>Agaricomycetidae</taxon>
        <taxon>Agaricales</taxon>
        <taxon>Agaricineae</taxon>
        <taxon>Psathyrellaceae</taxon>
        <taxon>Coprinopsis</taxon>
    </lineage>
</organism>
<keyword evidence="1" id="KW-0863">Zinc-finger</keyword>
<dbReference type="PROSITE" id="PS50157">
    <property type="entry name" value="ZINC_FINGER_C2H2_2"/>
    <property type="match status" value="1"/>
</dbReference>
<keyword evidence="5" id="KW-1185">Reference proteome</keyword>
<name>A8NAE7_COPC7</name>
<dbReference type="Proteomes" id="UP000001861">
    <property type="component" value="Unassembled WGS sequence"/>
</dbReference>
<evidence type="ECO:0000256" key="2">
    <source>
        <dbReference type="SAM" id="MobiDB-lite"/>
    </source>
</evidence>
<feature type="region of interest" description="Disordered" evidence="2">
    <location>
        <begin position="579"/>
        <end position="605"/>
    </location>
</feature>
<feature type="compositionally biased region" description="Acidic residues" evidence="2">
    <location>
        <begin position="579"/>
        <end position="588"/>
    </location>
</feature>
<dbReference type="HOGENOM" id="CLU_424523_0_0_1"/>
<dbReference type="eggNOG" id="KOG1721">
    <property type="taxonomic scope" value="Eukaryota"/>
</dbReference>
<gene>
    <name evidence="4" type="ORF">CC1G_05898</name>
</gene>
<dbReference type="KEGG" id="cci:CC1G_05898"/>
<reference evidence="4 5" key="1">
    <citation type="journal article" date="2010" name="Proc. Natl. Acad. Sci. U.S.A.">
        <title>Insights into evolution of multicellular fungi from the assembled chromosomes of the mushroom Coprinopsis cinerea (Coprinus cinereus).</title>
        <authorList>
            <person name="Stajich J.E."/>
            <person name="Wilke S.K."/>
            <person name="Ahren D."/>
            <person name="Au C.H."/>
            <person name="Birren B.W."/>
            <person name="Borodovsky M."/>
            <person name="Burns C."/>
            <person name="Canback B."/>
            <person name="Casselton L.A."/>
            <person name="Cheng C.K."/>
            <person name="Deng J."/>
            <person name="Dietrich F.S."/>
            <person name="Fargo D.C."/>
            <person name="Farman M.L."/>
            <person name="Gathman A.C."/>
            <person name="Goldberg J."/>
            <person name="Guigo R."/>
            <person name="Hoegger P.J."/>
            <person name="Hooker J.B."/>
            <person name="Huggins A."/>
            <person name="James T.Y."/>
            <person name="Kamada T."/>
            <person name="Kilaru S."/>
            <person name="Kodira C."/>
            <person name="Kues U."/>
            <person name="Kupfer D."/>
            <person name="Kwan H.S."/>
            <person name="Lomsadze A."/>
            <person name="Li W."/>
            <person name="Lilly W.W."/>
            <person name="Ma L.J."/>
            <person name="Mackey A.J."/>
            <person name="Manning G."/>
            <person name="Martin F."/>
            <person name="Muraguchi H."/>
            <person name="Natvig D.O."/>
            <person name="Palmerini H."/>
            <person name="Ramesh M.A."/>
            <person name="Rehmeyer C.J."/>
            <person name="Roe B.A."/>
            <person name="Shenoy N."/>
            <person name="Stanke M."/>
            <person name="Ter-Hovhannisyan V."/>
            <person name="Tunlid A."/>
            <person name="Velagapudi R."/>
            <person name="Vision T.J."/>
            <person name="Zeng Q."/>
            <person name="Zolan M.E."/>
            <person name="Pukkila P.J."/>
        </authorList>
    </citation>
    <scope>NUCLEOTIDE SEQUENCE [LARGE SCALE GENOMIC DNA]</scope>
    <source>
        <strain evidence="5">Okayama-7 / 130 / ATCC MYA-4618 / FGSC 9003</strain>
    </source>
</reference>
<feature type="compositionally biased region" description="Polar residues" evidence="2">
    <location>
        <begin position="248"/>
        <end position="270"/>
    </location>
</feature>
<dbReference type="InterPro" id="IPR036236">
    <property type="entry name" value="Znf_C2H2_sf"/>
</dbReference>
<evidence type="ECO:0000313" key="4">
    <source>
        <dbReference type="EMBL" id="EAU89982.2"/>
    </source>
</evidence>
<feature type="region of interest" description="Disordered" evidence="2">
    <location>
        <begin position="381"/>
        <end position="493"/>
    </location>
</feature>
<dbReference type="AlphaFoldDB" id="A8NAE7"/>
<dbReference type="GO" id="GO:0008270">
    <property type="term" value="F:zinc ion binding"/>
    <property type="evidence" value="ECO:0007669"/>
    <property type="project" value="UniProtKB-KW"/>
</dbReference>
<feature type="compositionally biased region" description="Low complexity" evidence="2">
    <location>
        <begin position="177"/>
        <end position="205"/>
    </location>
</feature>
<dbReference type="SUPFAM" id="SSF57667">
    <property type="entry name" value="beta-beta-alpha zinc fingers"/>
    <property type="match status" value="1"/>
</dbReference>
<evidence type="ECO:0000259" key="3">
    <source>
        <dbReference type="PROSITE" id="PS50157"/>
    </source>
</evidence>
<dbReference type="InterPro" id="IPR013087">
    <property type="entry name" value="Znf_C2H2_type"/>
</dbReference>
<keyword evidence="1" id="KW-0479">Metal-binding</keyword>
<feature type="compositionally biased region" description="Low complexity" evidence="2">
    <location>
        <begin position="403"/>
        <end position="418"/>
    </location>
</feature>
<feature type="region of interest" description="Disordered" evidence="2">
    <location>
        <begin position="173"/>
        <end position="212"/>
    </location>
</feature>
<proteinExistence type="predicted"/>
<protein>
    <recommendedName>
        <fullName evidence="3">C2H2-type domain-containing protein</fullName>
    </recommendedName>
</protein>
<dbReference type="GeneID" id="6008275"/>
<evidence type="ECO:0000256" key="1">
    <source>
        <dbReference type="PROSITE-ProRule" id="PRU00042"/>
    </source>
</evidence>
<evidence type="ECO:0000313" key="5">
    <source>
        <dbReference type="Proteomes" id="UP000001861"/>
    </source>
</evidence>
<feature type="domain" description="C2H2-type" evidence="3">
    <location>
        <begin position="613"/>
        <end position="643"/>
    </location>
</feature>
<comment type="caution">
    <text evidence="4">The sequence shown here is derived from an EMBL/GenBank/DDBJ whole genome shotgun (WGS) entry which is preliminary data.</text>
</comment>
<dbReference type="OrthoDB" id="6365676at2759"/>
<feature type="region of interest" description="Disordered" evidence="2">
    <location>
        <begin position="98"/>
        <end position="134"/>
    </location>
</feature>
<dbReference type="RefSeq" id="XP_001831799.2">
    <property type="nucleotide sequence ID" value="XM_001831747.2"/>
</dbReference>
<dbReference type="VEuPathDB" id="FungiDB:CC1G_05898"/>
<accession>A8NAE7</accession>
<feature type="compositionally biased region" description="Polar residues" evidence="2">
    <location>
        <begin position="452"/>
        <end position="465"/>
    </location>
</feature>
<dbReference type="PROSITE" id="PS00028">
    <property type="entry name" value="ZINC_FINGER_C2H2_1"/>
    <property type="match status" value="1"/>
</dbReference>
<dbReference type="OMA" id="WEENAKS"/>
<dbReference type="SMART" id="SM00355">
    <property type="entry name" value="ZnF_C2H2"/>
    <property type="match status" value="1"/>
</dbReference>
<feature type="region of interest" description="Disordered" evidence="2">
    <location>
        <begin position="229"/>
        <end position="270"/>
    </location>
</feature>
<dbReference type="InParanoid" id="A8NAE7"/>
<dbReference type="STRING" id="240176.A8NAE7"/>
<dbReference type="EMBL" id="AACS02000007">
    <property type="protein sequence ID" value="EAU89982.2"/>
    <property type="molecule type" value="Genomic_DNA"/>
</dbReference>
<dbReference type="Gene3D" id="3.30.160.60">
    <property type="entry name" value="Classic Zinc Finger"/>
    <property type="match status" value="1"/>
</dbReference>
<keyword evidence="1" id="KW-0862">Zinc</keyword>
<sequence>MLLMSAVAHRPSDIHPAAAMHPNIRFPERAGPPAGQSAKRTYFITLAFRISSSGLAIFTVRSAFFMTAITSNIQSFNSPDVFDSQVKMRVADDMAHTSCSGLDGASDSRSNKGAVEEPVLPEPSPKRIKIGSSPWRSMLPSPVAVSGDTWGNSSGPIRDSWSQTLDSWFNEALEGQSSSGSSTSDSRATFSGSTSSATTTSGTTANEDSAFPNTSKEWEYLLSTTPSDPFNIFPSAPKPRTEEHAASALSTDNPPLSNSPPQIESSASSGASVVKLPDIRTFQFPISFRARAPALVLDPRNFVSPSELAPALPEGNLGCDQPRPPLHYNAPNILSNPSPSTAVTRQTVFSAPTRGLTGWRPLDNSDSLVLDVIPRGAKFFNTSTLSSLPPLQPPCPRPSGGRASAAKAEPSAAPTVTTRRTRRKNPPIVAAPTADPSHSDDMEDEDSDGYLPSSSPFGSRHNSPISKRPPSIGLSDDVMELGPRPRRGKGKAKGSAALALAVVTQISRLKQTVENGLSEPVDGITDLDLDPDSVAIRPGRKRKNNPIPLPVPVPHLIKKSRGRKVPHARELSSDCGESLEELLDDEPEASSTTSRTRKAATPYSLGEGGKRTYMCEVTGCGKCFVRGEHLKRHVRSIHTYDKRTF</sequence>